<feature type="compositionally biased region" description="Basic and acidic residues" evidence="1">
    <location>
        <begin position="541"/>
        <end position="550"/>
    </location>
</feature>
<feature type="compositionally biased region" description="Basic and acidic residues" evidence="1">
    <location>
        <begin position="367"/>
        <end position="376"/>
    </location>
</feature>
<feature type="compositionally biased region" description="Basic and acidic residues" evidence="1">
    <location>
        <begin position="80"/>
        <end position="180"/>
    </location>
</feature>
<feature type="region of interest" description="Disordered" evidence="1">
    <location>
        <begin position="625"/>
        <end position="687"/>
    </location>
</feature>
<feature type="compositionally biased region" description="Basic and acidic residues" evidence="1">
    <location>
        <begin position="403"/>
        <end position="422"/>
    </location>
</feature>
<dbReference type="OrthoDB" id="4898142at2759"/>
<feature type="compositionally biased region" description="Basic residues" evidence="1">
    <location>
        <begin position="353"/>
        <end position="362"/>
    </location>
</feature>
<feature type="region of interest" description="Disordered" evidence="1">
    <location>
        <begin position="483"/>
        <end position="512"/>
    </location>
</feature>
<dbReference type="EMBL" id="JAIWOZ010000007">
    <property type="protein sequence ID" value="KAH6603274.1"/>
    <property type="molecule type" value="Genomic_DNA"/>
</dbReference>
<feature type="compositionally biased region" description="Low complexity" evidence="1">
    <location>
        <begin position="291"/>
        <end position="303"/>
    </location>
</feature>
<accession>A0A9P8TSH9</accession>
<keyword evidence="3" id="KW-1185">Reference proteome</keyword>
<evidence type="ECO:0000313" key="2">
    <source>
        <dbReference type="EMBL" id="KAH6603274.1"/>
    </source>
</evidence>
<feature type="compositionally biased region" description="Low complexity" evidence="1">
    <location>
        <begin position="63"/>
        <end position="78"/>
    </location>
</feature>
<proteinExistence type="predicted"/>
<reference evidence="2" key="1">
    <citation type="submission" date="2021-08" db="EMBL/GenBank/DDBJ databases">
        <title>Chromosome-Level Trichoderma cornu-damae using Hi-C Data.</title>
        <authorList>
            <person name="Kim C.S."/>
        </authorList>
    </citation>
    <scope>NUCLEOTIDE SEQUENCE</scope>
    <source>
        <strain evidence="2">KA19-0412C</strain>
    </source>
</reference>
<dbReference type="AlphaFoldDB" id="A0A9P8TSH9"/>
<feature type="region of interest" description="Disordered" evidence="1">
    <location>
        <begin position="1"/>
        <end position="438"/>
    </location>
</feature>
<evidence type="ECO:0000256" key="1">
    <source>
        <dbReference type="SAM" id="MobiDB-lite"/>
    </source>
</evidence>
<feature type="compositionally biased region" description="Basic and acidic residues" evidence="1">
    <location>
        <begin position="25"/>
        <end position="39"/>
    </location>
</feature>
<feature type="region of interest" description="Disordered" evidence="1">
    <location>
        <begin position="525"/>
        <end position="589"/>
    </location>
</feature>
<feature type="compositionally biased region" description="Pro residues" evidence="1">
    <location>
        <begin position="252"/>
        <end position="262"/>
    </location>
</feature>
<sequence>MPNKPLVGYVEDVDEGMGSTIGVESTRRYARSEAPRSPERSNTGKPRGDRRIVSESDSEDDTASSGSSLSGSDSTPAPVGREKVRPVSVDHRRPSHKDREPRRDPRDPRDARGLRGPRDLTRDQRERERQRRERKPRDEEDHRRVRPGPKDRDSRDPRDPRDPRDLRDLREPREPRDPRGLKKTRPAPPKHAASQPVVSQGAYRRGQLENPAAYGVQQPAASGQRPRAKSRPSSYYGGQPPQPPLDMAWVGPHPPLPPPPPGAFAMSSFPPPPMFPPGGPPMHPGMPLPSPMGMGPPLFFDGPMGPPPPPGERLRHRFDGRPSSSMGFGSPPEAIGYLPDEYDDYEDEPSQRVARRPPRAKRAPPPPEERERRKMPPADFLPKRTQSARPTAGAFKPPQAAREPMREPPREHLREQARERPLSRPAQQRAPPSHRRSVGFVDQAFDEDDFSGEVDLYQEVPPNQRRTALTRTRRSSSVAYDQNGYDIVPAGNRGRRASLYGHGPHDSLGGVSLEEDNRYFDALRYQEDVSGGTPMPLTAESLRKASKRAELASSRSTKSSGSHDESDYKRSHTTGLTTQSSAPVGRSDDLTIKVSGQGVVKVPGAQIECDGGEITFSSSRGAGAGAGVGAGTGTGAGPGPGSGPPGASRAGSDKESTVYQLDDARSSRMDRKALPHRPRAASQSDVHSRIYAPLHAPYEHAPYEPFETYERITYEHAPYDPSLTAANFYY</sequence>
<dbReference type="Proteomes" id="UP000827724">
    <property type="component" value="Unassembled WGS sequence"/>
</dbReference>
<feature type="compositionally biased region" description="Pro residues" evidence="1">
    <location>
        <begin position="269"/>
        <end position="290"/>
    </location>
</feature>
<comment type="caution">
    <text evidence="2">The sequence shown here is derived from an EMBL/GenBank/DDBJ whole genome shotgun (WGS) entry which is preliminary data.</text>
</comment>
<evidence type="ECO:0000313" key="3">
    <source>
        <dbReference type="Proteomes" id="UP000827724"/>
    </source>
</evidence>
<feature type="compositionally biased region" description="Gly residues" evidence="1">
    <location>
        <begin position="625"/>
        <end position="640"/>
    </location>
</feature>
<feature type="compositionally biased region" description="Basic and acidic residues" evidence="1">
    <location>
        <begin position="561"/>
        <end position="570"/>
    </location>
</feature>
<protein>
    <submittedName>
        <fullName evidence="2">Uncharacterized protein</fullName>
    </submittedName>
</protein>
<feature type="compositionally biased region" description="Polar residues" evidence="1">
    <location>
        <begin position="573"/>
        <end position="582"/>
    </location>
</feature>
<organism evidence="2 3">
    <name type="scientific">Trichoderma cornu-damae</name>
    <dbReference type="NCBI Taxonomy" id="654480"/>
    <lineage>
        <taxon>Eukaryota</taxon>
        <taxon>Fungi</taxon>
        <taxon>Dikarya</taxon>
        <taxon>Ascomycota</taxon>
        <taxon>Pezizomycotina</taxon>
        <taxon>Sordariomycetes</taxon>
        <taxon>Hypocreomycetidae</taxon>
        <taxon>Hypocreales</taxon>
        <taxon>Hypocreaceae</taxon>
        <taxon>Trichoderma</taxon>
    </lineage>
</organism>
<feature type="compositionally biased region" description="Basic and acidic residues" evidence="1">
    <location>
        <begin position="651"/>
        <end position="673"/>
    </location>
</feature>
<gene>
    <name evidence="2" type="ORF">Trco_008049</name>
</gene>
<name>A0A9P8TSH9_9HYPO</name>